<comment type="subcellular location">
    <subcellularLocation>
        <location evidence="1">Membrane</location>
        <topology evidence="1">Single-pass type II membrane protein</topology>
    </subcellularLocation>
</comment>
<feature type="domain" description="C-type lectin" evidence="12">
    <location>
        <begin position="123"/>
        <end position="230"/>
    </location>
</feature>
<keyword evidence="9 13" id="KW-0675">Receptor</keyword>
<dbReference type="InterPro" id="IPR001304">
    <property type="entry name" value="C-type_lectin-like"/>
</dbReference>
<dbReference type="AlphaFoldDB" id="A0A8J6FZB5"/>
<evidence type="ECO:0000256" key="6">
    <source>
        <dbReference type="ARBA" id="ARBA00022989"/>
    </source>
</evidence>
<keyword evidence="3" id="KW-0430">Lectin</keyword>
<evidence type="ECO:0000256" key="11">
    <source>
        <dbReference type="SAM" id="MobiDB-lite"/>
    </source>
</evidence>
<evidence type="ECO:0000256" key="7">
    <source>
        <dbReference type="ARBA" id="ARBA00023136"/>
    </source>
</evidence>
<keyword evidence="2" id="KW-0812">Transmembrane</keyword>
<dbReference type="GO" id="GO:0007155">
    <property type="term" value="P:cell adhesion"/>
    <property type="evidence" value="ECO:0007669"/>
    <property type="project" value="UniProtKB-KW"/>
</dbReference>
<dbReference type="PANTHER" id="PTHR46329:SF1">
    <property type="entry name" value="KILLER CELL LECTIN-LIKE RECEPTOR 2"/>
    <property type="match status" value="1"/>
</dbReference>
<dbReference type="InterPro" id="IPR016186">
    <property type="entry name" value="C-type_lectin-like/link_sf"/>
</dbReference>
<organism evidence="13 14">
    <name type="scientific">Microtus ochrogaster</name>
    <name type="common">Prairie vole</name>
    <dbReference type="NCBI Taxonomy" id="79684"/>
    <lineage>
        <taxon>Eukaryota</taxon>
        <taxon>Metazoa</taxon>
        <taxon>Chordata</taxon>
        <taxon>Craniata</taxon>
        <taxon>Vertebrata</taxon>
        <taxon>Euteleostomi</taxon>
        <taxon>Mammalia</taxon>
        <taxon>Eutheria</taxon>
        <taxon>Euarchontoglires</taxon>
        <taxon>Glires</taxon>
        <taxon>Rodentia</taxon>
        <taxon>Myomorpha</taxon>
        <taxon>Muroidea</taxon>
        <taxon>Cricetidae</taxon>
        <taxon>Arvicolinae</taxon>
        <taxon>Microtus</taxon>
    </lineage>
</organism>
<dbReference type="Proteomes" id="UP000710432">
    <property type="component" value="Unassembled WGS sequence"/>
</dbReference>
<dbReference type="SMART" id="SM00034">
    <property type="entry name" value="CLECT"/>
    <property type="match status" value="1"/>
</dbReference>
<dbReference type="Pfam" id="PF08391">
    <property type="entry name" value="Ly49"/>
    <property type="match status" value="1"/>
</dbReference>
<evidence type="ECO:0000259" key="12">
    <source>
        <dbReference type="PROSITE" id="PS50041"/>
    </source>
</evidence>
<protein>
    <submittedName>
        <fullName evidence="13">Killer cell lectin-like receptor 2</fullName>
    </submittedName>
</protein>
<gene>
    <name evidence="13" type="ORF">LTLLF_199655</name>
</gene>
<dbReference type="GO" id="GO:0005886">
    <property type="term" value="C:plasma membrane"/>
    <property type="evidence" value="ECO:0007669"/>
    <property type="project" value="UniProtKB-ARBA"/>
</dbReference>
<evidence type="ECO:0000256" key="8">
    <source>
        <dbReference type="ARBA" id="ARBA00023157"/>
    </source>
</evidence>
<sequence>MSEEEITYATIRFHKSSSGLQNEGKPDEAQEPRKVGHKIFQYNQEKHEFQKTLNNLRQEYRPMKNDNYLRNKMLRNKTIECVSLKDHSNSLERKQSRCCEETKVVLKCKQRTGTSVEGYWFCCGIKCYFILGKKHWIGCKQTCEDCSLSLLKTDDEDELKFLQVQINQGGYWIGLSYNGIKSKWQWIDGCPSKLDLNIANLSHKTGKCAFLSRTRLENNNCTNVYPCVCEKRLDKLPDLLSSKR</sequence>
<dbReference type="InterPro" id="IPR016187">
    <property type="entry name" value="CTDL_fold"/>
</dbReference>
<evidence type="ECO:0000256" key="10">
    <source>
        <dbReference type="ARBA" id="ARBA00023180"/>
    </source>
</evidence>
<evidence type="ECO:0000256" key="4">
    <source>
        <dbReference type="ARBA" id="ARBA00022889"/>
    </source>
</evidence>
<keyword evidence="4" id="KW-0130">Cell adhesion</keyword>
<evidence type="ECO:0000313" key="13">
    <source>
        <dbReference type="EMBL" id="KAH0500863.1"/>
    </source>
</evidence>
<dbReference type="PANTHER" id="PTHR46329">
    <property type="entry name" value="KILLER CELL LECTIN-LIKE RECEPTOR 2"/>
    <property type="match status" value="1"/>
</dbReference>
<dbReference type="Gene3D" id="3.10.100.10">
    <property type="entry name" value="Mannose-Binding Protein A, subunit A"/>
    <property type="match status" value="1"/>
</dbReference>
<dbReference type="InterPro" id="IPR013600">
    <property type="entry name" value="Ly49_N"/>
</dbReference>
<dbReference type="EMBL" id="JAATJU010027089">
    <property type="protein sequence ID" value="KAH0500863.1"/>
    <property type="molecule type" value="Genomic_DNA"/>
</dbReference>
<evidence type="ECO:0000256" key="5">
    <source>
        <dbReference type="ARBA" id="ARBA00022968"/>
    </source>
</evidence>
<evidence type="ECO:0000256" key="3">
    <source>
        <dbReference type="ARBA" id="ARBA00022734"/>
    </source>
</evidence>
<evidence type="ECO:0000313" key="14">
    <source>
        <dbReference type="Proteomes" id="UP000710432"/>
    </source>
</evidence>
<proteinExistence type="predicted"/>
<dbReference type="SUPFAM" id="SSF56436">
    <property type="entry name" value="C-type lectin-like"/>
    <property type="match status" value="1"/>
</dbReference>
<comment type="caution">
    <text evidence="13">The sequence shown here is derived from an EMBL/GenBank/DDBJ whole genome shotgun (WGS) entry which is preliminary data.</text>
</comment>
<evidence type="ECO:0000256" key="9">
    <source>
        <dbReference type="ARBA" id="ARBA00023170"/>
    </source>
</evidence>
<dbReference type="GO" id="GO:0030246">
    <property type="term" value="F:carbohydrate binding"/>
    <property type="evidence" value="ECO:0007669"/>
    <property type="project" value="UniProtKB-KW"/>
</dbReference>
<accession>A0A8J6FZB5</accession>
<dbReference type="InterPro" id="IPR033992">
    <property type="entry name" value="NKR-like_CTLD"/>
</dbReference>
<dbReference type="CDD" id="cd03593">
    <property type="entry name" value="CLECT_NK_receptors_like"/>
    <property type="match status" value="1"/>
</dbReference>
<feature type="region of interest" description="Disordered" evidence="11">
    <location>
        <begin position="1"/>
        <end position="33"/>
    </location>
</feature>
<keyword evidence="8" id="KW-1015">Disulfide bond</keyword>
<keyword evidence="10" id="KW-0325">Glycoprotein</keyword>
<feature type="compositionally biased region" description="Basic and acidic residues" evidence="11">
    <location>
        <begin position="24"/>
        <end position="33"/>
    </location>
</feature>
<name>A0A8J6FZB5_MICOH</name>
<keyword evidence="5" id="KW-0735">Signal-anchor</keyword>
<reference evidence="13" key="1">
    <citation type="submission" date="2020-03" db="EMBL/GenBank/DDBJ databases">
        <title>Studies in the Genomics of Life Span.</title>
        <authorList>
            <person name="Glass D."/>
        </authorList>
    </citation>
    <scope>NUCLEOTIDE SEQUENCE</scope>
    <source>
        <strain evidence="13">LTLLF</strain>
        <tissue evidence="13">Muscle</tissue>
    </source>
</reference>
<dbReference type="PROSITE" id="PS50041">
    <property type="entry name" value="C_TYPE_LECTIN_2"/>
    <property type="match status" value="1"/>
</dbReference>
<evidence type="ECO:0000256" key="2">
    <source>
        <dbReference type="ARBA" id="ARBA00022692"/>
    </source>
</evidence>
<dbReference type="InterPro" id="IPR052013">
    <property type="entry name" value="Mouse_KLRs"/>
</dbReference>
<keyword evidence="7" id="KW-0472">Membrane</keyword>
<dbReference type="Pfam" id="PF00059">
    <property type="entry name" value="Lectin_C"/>
    <property type="match status" value="1"/>
</dbReference>
<evidence type="ECO:0000256" key="1">
    <source>
        <dbReference type="ARBA" id="ARBA00004606"/>
    </source>
</evidence>
<keyword evidence="6" id="KW-1133">Transmembrane helix</keyword>